<evidence type="ECO:0000256" key="9">
    <source>
        <dbReference type="ARBA" id="ARBA00023224"/>
    </source>
</evidence>
<evidence type="ECO:0000256" key="10">
    <source>
        <dbReference type="SAM" id="Phobius"/>
    </source>
</evidence>
<evidence type="ECO:0008006" key="13">
    <source>
        <dbReference type="Google" id="ProtNLM"/>
    </source>
</evidence>
<comment type="subcellular location">
    <subcellularLocation>
        <location evidence="1">Cell membrane</location>
        <topology evidence="1">Multi-pass membrane protein</topology>
    </subcellularLocation>
</comment>
<reference evidence="11 12" key="1">
    <citation type="submission" date="2024-08" db="EMBL/GenBank/DDBJ databases">
        <authorList>
            <person name="Will J Nash"/>
            <person name="Angela Man"/>
            <person name="Seanna McTaggart"/>
            <person name="Kendall Baker"/>
            <person name="Tom Barker"/>
            <person name="Leah Catchpole"/>
            <person name="Alex Durrant"/>
            <person name="Karim Gharbi"/>
            <person name="Naomi Irish"/>
            <person name="Gemy Kaithakottil"/>
            <person name="Debby Ku"/>
            <person name="Aaliyah Providence"/>
            <person name="Felix Shaw"/>
            <person name="David Swarbreck"/>
            <person name="Chris Watkins"/>
            <person name="Ann M. McCartney"/>
            <person name="Giulio Formenti"/>
            <person name="Alice Mouton"/>
            <person name="Noel Vella"/>
            <person name="Bjorn M von Reumont"/>
            <person name="Adriana Vella"/>
            <person name="Wilfried Haerty"/>
        </authorList>
    </citation>
    <scope>NUCLEOTIDE SEQUENCE [LARGE SCALE GENOMIC DNA]</scope>
</reference>
<feature type="transmembrane region" description="Helical" evidence="10">
    <location>
        <begin position="47"/>
        <end position="66"/>
    </location>
</feature>
<evidence type="ECO:0000256" key="5">
    <source>
        <dbReference type="ARBA" id="ARBA00022725"/>
    </source>
</evidence>
<dbReference type="PANTHER" id="PTHR21137:SF35">
    <property type="entry name" value="ODORANT RECEPTOR 19A-RELATED"/>
    <property type="match status" value="1"/>
</dbReference>
<feature type="transmembrane region" description="Helical" evidence="10">
    <location>
        <begin position="21"/>
        <end position="41"/>
    </location>
</feature>
<keyword evidence="8" id="KW-0675">Receptor</keyword>
<comment type="caution">
    <text evidence="11">The sequence shown here is derived from an EMBL/GenBank/DDBJ whole genome shotgun (WGS) entry which is preliminary data.</text>
</comment>
<evidence type="ECO:0000256" key="1">
    <source>
        <dbReference type="ARBA" id="ARBA00004651"/>
    </source>
</evidence>
<accession>A0ABP1N6R4</accession>
<keyword evidence="12" id="KW-1185">Reference proteome</keyword>
<keyword evidence="3" id="KW-0716">Sensory transduction</keyword>
<evidence type="ECO:0000256" key="2">
    <source>
        <dbReference type="ARBA" id="ARBA00022475"/>
    </source>
</evidence>
<evidence type="ECO:0000313" key="11">
    <source>
        <dbReference type="EMBL" id="CAL7936673.1"/>
    </source>
</evidence>
<feature type="transmembrane region" description="Helical" evidence="10">
    <location>
        <begin position="133"/>
        <end position="151"/>
    </location>
</feature>
<dbReference type="InterPro" id="IPR004117">
    <property type="entry name" value="7tm6_olfct_rcpt"/>
</dbReference>
<keyword evidence="6 10" id="KW-1133">Transmembrane helix</keyword>
<organism evidence="11 12">
    <name type="scientific">Xylocopa violacea</name>
    <name type="common">Violet carpenter bee</name>
    <name type="synonym">Apis violacea</name>
    <dbReference type="NCBI Taxonomy" id="135666"/>
    <lineage>
        <taxon>Eukaryota</taxon>
        <taxon>Metazoa</taxon>
        <taxon>Ecdysozoa</taxon>
        <taxon>Arthropoda</taxon>
        <taxon>Hexapoda</taxon>
        <taxon>Insecta</taxon>
        <taxon>Pterygota</taxon>
        <taxon>Neoptera</taxon>
        <taxon>Endopterygota</taxon>
        <taxon>Hymenoptera</taxon>
        <taxon>Apocrita</taxon>
        <taxon>Aculeata</taxon>
        <taxon>Apoidea</taxon>
        <taxon>Anthophila</taxon>
        <taxon>Apidae</taxon>
        <taxon>Xylocopa</taxon>
        <taxon>Xylocopa</taxon>
    </lineage>
</organism>
<name>A0ABP1N6R4_XYLVO</name>
<keyword evidence="7 10" id="KW-0472">Membrane</keyword>
<evidence type="ECO:0000256" key="7">
    <source>
        <dbReference type="ARBA" id="ARBA00023136"/>
    </source>
</evidence>
<evidence type="ECO:0000256" key="6">
    <source>
        <dbReference type="ARBA" id="ARBA00022989"/>
    </source>
</evidence>
<evidence type="ECO:0000256" key="4">
    <source>
        <dbReference type="ARBA" id="ARBA00022692"/>
    </source>
</evidence>
<protein>
    <recommendedName>
        <fullName evidence="13">Odorant receptor</fullName>
    </recommendedName>
</protein>
<evidence type="ECO:0000313" key="12">
    <source>
        <dbReference type="Proteomes" id="UP001642520"/>
    </source>
</evidence>
<evidence type="ECO:0000256" key="3">
    <source>
        <dbReference type="ARBA" id="ARBA00022606"/>
    </source>
</evidence>
<dbReference type="PANTHER" id="PTHR21137">
    <property type="entry name" value="ODORANT RECEPTOR"/>
    <property type="match status" value="1"/>
</dbReference>
<keyword evidence="5" id="KW-0552">Olfaction</keyword>
<gene>
    <name evidence="11" type="ORF">XYLVIOL_LOCUS2312</name>
</gene>
<evidence type="ECO:0000256" key="8">
    <source>
        <dbReference type="ARBA" id="ARBA00023170"/>
    </source>
</evidence>
<dbReference type="Proteomes" id="UP001642520">
    <property type="component" value="Unassembled WGS sequence"/>
</dbReference>
<dbReference type="EMBL" id="CAXAJV020001287">
    <property type="protein sequence ID" value="CAL7936673.1"/>
    <property type="molecule type" value="Genomic_DNA"/>
</dbReference>
<keyword evidence="4 10" id="KW-0812">Transmembrane</keyword>
<sequence length="286" mass="32488">MARTTNAEESPRYATRFVKPMLGLIGVWPIPSTSSSFSKLLRRLEHVLPYFLFFLTMVPTVLLAFLKEKNNKTKVKLMGLIISNGMQILKYTILLYRYKEIQNALEAIRQDWIDATVENRLIFHSKAEIGRRVVLIFVVTAYGSGICYRTILPLLKGTIVTPDNVTIRPLPFPGYFGILNVQRTPLYEILFTLQVMSGLVSYSVIDGTCGISTLLVLHACSMLNILVNKIKALVDKTDMTDAIVRRRIRQIVDYQTKIKRFLDNVDAVTEYLCLTEMVGGSSWPDI</sequence>
<keyword evidence="9" id="KW-0807">Transducer</keyword>
<proteinExistence type="predicted"/>
<feature type="transmembrane region" description="Helical" evidence="10">
    <location>
        <begin position="200"/>
        <end position="227"/>
    </location>
</feature>
<keyword evidence="2" id="KW-1003">Cell membrane</keyword>
<dbReference type="Pfam" id="PF02949">
    <property type="entry name" value="7tm_6"/>
    <property type="match status" value="1"/>
</dbReference>